<dbReference type="AlphaFoldDB" id="X1FQZ1"/>
<proteinExistence type="predicted"/>
<name>X1FQZ1_9ZZZZ</name>
<comment type="caution">
    <text evidence="1">The sequence shown here is derived from an EMBL/GenBank/DDBJ whole genome shotgun (WGS) entry which is preliminary data.</text>
</comment>
<protein>
    <submittedName>
        <fullName evidence="1">Uncharacterized protein</fullName>
    </submittedName>
</protein>
<sequence>MKAARILTLSMLALLAGPLAAQFGQNIVQYDQYDWNYIQSPYFDIYFYGDDLSLAEFTSEIADEAYRQISDRLNWQIQKRVSIMVYRSHADFQQTNVTFSYMYEGIGGVTELLKNRVVVPFEGSYDDFRHVIRHE</sequence>
<evidence type="ECO:0000313" key="1">
    <source>
        <dbReference type="EMBL" id="GAH31784.1"/>
    </source>
</evidence>
<reference evidence="1" key="1">
    <citation type="journal article" date="2014" name="Front. Microbiol.">
        <title>High frequency of phylogenetically diverse reductive dehalogenase-homologous genes in deep subseafloor sedimentary metagenomes.</title>
        <authorList>
            <person name="Kawai M."/>
            <person name="Futagami T."/>
            <person name="Toyoda A."/>
            <person name="Takaki Y."/>
            <person name="Nishi S."/>
            <person name="Hori S."/>
            <person name="Arai W."/>
            <person name="Tsubouchi T."/>
            <person name="Morono Y."/>
            <person name="Uchiyama I."/>
            <person name="Ito T."/>
            <person name="Fujiyama A."/>
            <person name="Inagaki F."/>
            <person name="Takami H."/>
        </authorList>
    </citation>
    <scope>NUCLEOTIDE SEQUENCE</scope>
    <source>
        <strain evidence="1">Expedition CK06-06</strain>
    </source>
</reference>
<organism evidence="1">
    <name type="scientific">marine sediment metagenome</name>
    <dbReference type="NCBI Taxonomy" id="412755"/>
    <lineage>
        <taxon>unclassified sequences</taxon>
        <taxon>metagenomes</taxon>
        <taxon>ecological metagenomes</taxon>
    </lineage>
</organism>
<gene>
    <name evidence="1" type="ORF">S03H2_25251</name>
</gene>
<accession>X1FQZ1</accession>
<dbReference type="EMBL" id="BARU01014240">
    <property type="protein sequence ID" value="GAH31784.1"/>
    <property type="molecule type" value="Genomic_DNA"/>
</dbReference>
<feature type="non-terminal residue" evidence="1">
    <location>
        <position position="135"/>
    </location>
</feature>